<dbReference type="Pfam" id="PF00057">
    <property type="entry name" value="Ldl_recept_a"/>
    <property type="match status" value="1"/>
</dbReference>
<dbReference type="GO" id="GO:0012505">
    <property type="term" value="C:endomembrane system"/>
    <property type="evidence" value="ECO:0007669"/>
    <property type="project" value="UniProtKB-SubCell"/>
</dbReference>
<accession>A0A8S3UUC3</accession>
<dbReference type="InterPro" id="IPR050685">
    <property type="entry name" value="LDLR"/>
</dbReference>
<dbReference type="OrthoDB" id="10013209at2759"/>
<dbReference type="Gene3D" id="4.10.400.10">
    <property type="entry name" value="Low-density Lipoprotein Receptor"/>
    <property type="match status" value="2"/>
</dbReference>
<organism evidence="9 11">
    <name type="scientific">Mytilus edulis</name>
    <name type="common">Blue mussel</name>
    <dbReference type="NCBI Taxonomy" id="6550"/>
    <lineage>
        <taxon>Eukaryota</taxon>
        <taxon>Metazoa</taxon>
        <taxon>Spiralia</taxon>
        <taxon>Lophotrochozoa</taxon>
        <taxon>Mollusca</taxon>
        <taxon>Bivalvia</taxon>
        <taxon>Autobranchia</taxon>
        <taxon>Pteriomorphia</taxon>
        <taxon>Mytilida</taxon>
        <taxon>Mytiloidea</taxon>
        <taxon>Mytilidae</taxon>
        <taxon>Mytilinae</taxon>
        <taxon>Mytilus</taxon>
    </lineage>
</organism>
<evidence type="ECO:0000313" key="11">
    <source>
        <dbReference type="Proteomes" id="UP000683360"/>
    </source>
</evidence>
<evidence type="ECO:0000256" key="5">
    <source>
        <dbReference type="ARBA" id="ARBA00022989"/>
    </source>
</evidence>
<dbReference type="GO" id="GO:0005886">
    <property type="term" value="C:plasma membrane"/>
    <property type="evidence" value="ECO:0007669"/>
    <property type="project" value="TreeGrafter"/>
</dbReference>
<evidence type="ECO:0000256" key="8">
    <source>
        <dbReference type="PROSITE-ProRule" id="PRU00124"/>
    </source>
</evidence>
<evidence type="ECO:0000256" key="3">
    <source>
        <dbReference type="ARBA" id="ARBA00022692"/>
    </source>
</evidence>
<evidence type="ECO:0000256" key="7">
    <source>
        <dbReference type="ARBA" id="ARBA00023157"/>
    </source>
</evidence>
<evidence type="ECO:0000256" key="6">
    <source>
        <dbReference type="ARBA" id="ARBA00023136"/>
    </source>
</evidence>
<dbReference type="PRINTS" id="PR00261">
    <property type="entry name" value="LDLRECEPTOR"/>
</dbReference>
<evidence type="ECO:0000313" key="10">
    <source>
        <dbReference type="EMBL" id="CAG2249126.1"/>
    </source>
</evidence>
<dbReference type="EMBL" id="CAJPWZ010002962">
    <property type="protein sequence ID" value="CAG2249125.1"/>
    <property type="molecule type" value="Genomic_DNA"/>
</dbReference>
<evidence type="ECO:0000256" key="2">
    <source>
        <dbReference type="ARBA" id="ARBA00004308"/>
    </source>
</evidence>
<evidence type="ECO:0000256" key="1">
    <source>
        <dbReference type="ARBA" id="ARBA00004167"/>
    </source>
</evidence>
<evidence type="ECO:0000256" key="4">
    <source>
        <dbReference type="ARBA" id="ARBA00022737"/>
    </source>
</evidence>
<reference evidence="9" key="1">
    <citation type="submission" date="2021-03" db="EMBL/GenBank/DDBJ databases">
        <authorList>
            <person name="Bekaert M."/>
        </authorList>
    </citation>
    <scope>NUCLEOTIDE SEQUENCE</scope>
</reference>
<name>A0A8S3UUC3_MYTED</name>
<dbReference type="AlphaFoldDB" id="A0A8S3UUC3"/>
<sequence length="188" mass="21167">MKGNSVSDQGQMRIAIFKQYMELLHEHICLGQEKMNYLPLTIFVIGFCTNLSLSVAENNCEKCKDNVQCIPWGGLCNGHVHCDDQSDEDPEFCREFSCSSGAVKCKNNIECVRRGYLCDGYKDCNDESDEDPEMCKDFQCPSGFMKCRNNLNVFQLSSFVLEQRMPSVTIGPILTQSFVEISAVQVGL</sequence>
<keyword evidence="11" id="KW-1185">Reference proteome</keyword>
<proteinExistence type="predicted"/>
<comment type="subcellular location">
    <subcellularLocation>
        <location evidence="2">Endomembrane system</location>
    </subcellularLocation>
    <subcellularLocation>
        <location evidence="1">Membrane</location>
        <topology evidence="1">Single-pass membrane protein</topology>
    </subcellularLocation>
</comment>
<gene>
    <name evidence="9" type="ORF">MEDL_60923</name>
</gene>
<protein>
    <submittedName>
        <fullName evidence="10">LRP2</fullName>
    </submittedName>
</protein>
<comment type="caution">
    <text evidence="9">The sequence shown here is derived from an EMBL/GenBank/DDBJ whole genome shotgun (WGS) entry which is preliminary data.</text>
</comment>
<keyword evidence="3" id="KW-0812">Transmembrane</keyword>
<dbReference type="GO" id="GO:0016192">
    <property type="term" value="P:vesicle-mediated transport"/>
    <property type="evidence" value="ECO:0007669"/>
    <property type="project" value="UniProtKB-ARBA"/>
</dbReference>
<keyword evidence="7" id="KW-1015">Disulfide bond</keyword>
<dbReference type="CDD" id="cd00112">
    <property type="entry name" value="LDLa"/>
    <property type="match status" value="1"/>
</dbReference>
<keyword evidence="6" id="KW-0472">Membrane</keyword>
<dbReference type="PROSITE" id="PS50068">
    <property type="entry name" value="LDLRA_2"/>
    <property type="match status" value="2"/>
</dbReference>
<comment type="caution">
    <text evidence="8">Lacks conserved residue(s) required for the propagation of feature annotation.</text>
</comment>
<evidence type="ECO:0000313" key="9">
    <source>
        <dbReference type="EMBL" id="CAG2249125.1"/>
    </source>
</evidence>
<dbReference type="SMART" id="SM00192">
    <property type="entry name" value="LDLa"/>
    <property type="match status" value="2"/>
</dbReference>
<dbReference type="InterPro" id="IPR002172">
    <property type="entry name" value="LDrepeatLR_classA_rpt"/>
</dbReference>
<dbReference type="SUPFAM" id="SSF57424">
    <property type="entry name" value="LDL receptor-like module"/>
    <property type="match status" value="2"/>
</dbReference>
<dbReference type="Proteomes" id="UP000683360">
    <property type="component" value="Unassembled WGS sequence"/>
</dbReference>
<dbReference type="EMBL" id="CAJPWZ010002962">
    <property type="protein sequence ID" value="CAG2249126.1"/>
    <property type="molecule type" value="Genomic_DNA"/>
</dbReference>
<dbReference type="InterPro" id="IPR036055">
    <property type="entry name" value="LDL_receptor-like_sf"/>
</dbReference>
<dbReference type="PANTHER" id="PTHR24270">
    <property type="entry name" value="LOW-DENSITY LIPOPROTEIN RECEPTOR-RELATED"/>
    <property type="match status" value="1"/>
</dbReference>
<keyword evidence="5" id="KW-1133">Transmembrane helix</keyword>
<dbReference type="InterPro" id="IPR023415">
    <property type="entry name" value="LDLR_class-A_CS"/>
</dbReference>
<dbReference type="PROSITE" id="PS01209">
    <property type="entry name" value="LDLRA_1"/>
    <property type="match status" value="1"/>
</dbReference>
<keyword evidence="4" id="KW-0677">Repeat</keyword>